<comment type="caution">
    <text evidence="1">The sequence shown here is derived from an EMBL/GenBank/DDBJ whole genome shotgun (WGS) entry which is preliminary data.</text>
</comment>
<protein>
    <recommendedName>
        <fullName evidence="3">WD40-repeat-containing domain</fullName>
    </recommendedName>
</protein>
<evidence type="ECO:0000313" key="2">
    <source>
        <dbReference type="Proteomes" id="UP000692954"/>
    </source>
</evidence>
<dbReference type="AlphaFoldDB" id="A0A8S1PD18"/>
<evidence type="ECO:0008006" key="3">
    <source>
        <dbReference type="Google" id="ProtNLM"/>
    </source>
</evidence>
<gene>
    <name evidence="1" type="ORF">PSON_ATCC_30995.1.T0750018</name>
</gene>
<proteinExistence type="predicted"/>
<reference evidence="1" key="1">
    <citation type="submission" date="2021-01" db="EMBL/GenBank/DDBJ databases">
        <authorList>
            <consortium name="Genoscope - CEA"/>
            <person name="William W."/>
        </authorList>
    </citation>
    <scope>NUCLEOTIDE SEQUENCE</scope>
</reference>
<organism evidence="1 2">
    <name type="scientific">Paramecium sonneborni</name>
    <dbReference type="NCBI Taxonomy" id="65129"/>
    <lineage>
        <taxon>Eukaryota</taxon>
        <taxon>Sar</taxon>
        <taxon>Alveolata</taxon>
        <taxon>Ciliophora</taxon>
        <taxon>Intramacronucleata</taxon>
        <taxon>Oligohymenophorea</taxon>
        <taxon>Peniculida</taxon>
        <taxon>Parameciidae</taxon>
        <taxon>Paramecium</taxon>
    </lineage>
</organism>
<dbReference type="EMBL" id="CAJJDN010000075">
    <property type="protein sequence ID" value="CAD8100945.1"/>
    <property type="molecule type" value="Genomic_DNA"/>
</dbReference>
<keyword evidence="2" id="KW-1185">Reference proteome</keyword>
<dbReference type="Proteomes" id="UP000692954">
    <property type="component" value="Unassembled WGS sequence"/>
</dbReference>
<sequence length="477" mass="57974">MYSLWDKLKQRQKKDRKDKRTIMLQNFLIKELNNNHKIDDHKIQNLVFVRDVQLNIGSILCEQCFLQTKHNINYQYSLDLIKILEDVFQFLDQILSCFQNDLQFQEEKPYHQLRIFYLMKEAFDYKSLKKDNLWKINICILEIESHLFFSTQYALNHFGKDHYQNINKAYINKFIQNIKTSQIKINPYRQYINLLPKVINLKKFHPQSDFIYQNTISQNFIAILMSYQIIIYNIRTDVKFDIIKVDYVNNNVQFFQFTKDENYLILAYNKPNCQLVYNMKEKTTSIILDQQISFIECIQYNNQNCLLLYDQNLRTIKYLELQSLVHKDFKIYKLFSNEIKFIEGFTFYDQIEKKWKNIMKNSHGSIITQKVQITKKFKLQFSKGSRMNFLYYELISNSKKKIRRIYSTEQNQQYSYFLSQDERFVISSSLSFYEISTGKITFEFRMSEIEEVQDIQVEDKKIKVFSWNNLYIYDRIN</sequence>
<dbReference type="OrthoDB" id="306754at2759"/>
<evidence type="ECO:0000313" key="1">
    <source>
        <dbReference type="EMBL" id="CAD8100945.1"/>
    </source>
</evidence>
<accession>A0A8S1PD18</accession>
<name>A0A8S1PD18_9CILI</name>